<organism evidence="1 2">
    <name type="scientific">Neophaeococcomyces mojaviensis</name>
    <dbReference type="NCBI Taxonomy" id="3383035"/>
    <lineage>
        <taxon>Eukaryota</taxon>
        <taxon>Fungi</taxon>
        <taxon>Dikarya</taxon>
        <taxon>Ascomycota</taxon>
        <taxon>Pezizomycotina</taxon>
        <taxon>Eurotiomycetes</taxon>
        <taxon>Chaetothyriomycetidae</taxon>
        <taxon>Chaetothyriales</taxon>
        <taxon>Chaetothyriales incertae sedis</taxon>
        <taxon>Neophaeococcomyces</taxon>
    </lineage>
</organism>
<evidence type="ECO:0000313" key="1">
    <source>
        <dbReference type="EMBL" id="KAJ9656602.1"/>
    </source>
</evidence>
<sequence length="243" mass="27599">MNRLTTAWLSPGWRMLYTNTRSSPHLSRPFNSTTKRLIQSSKPPQTSTTTSRFDRFISRTPTAFLRTRLLALKSAPLTTITSFLILHEITAVVPLFALAGFFHYYKWLPPFFAEGEWVLKGVTLFGNYFRRKGWITDSDAREARDAAEEGKVEEVERRGADRKKQGALGKWWNRGEGGTRLVIEFATAYAVVKALLPLRIVISVWGAPWFARWTVIPISNYLFRRGGKAGNEVKRLGDATKGT</sequence>
<proteinExistence type="predicted"/>
<accession>A0ACC3A7W7</accession>
<reference evidence="1" key="1">
    <citation type="submission" date="2022-10" db="EMBL/GenBank/DDBJ databases">
        <title>Culturing micro-colonial fungi from biological soil crusts in the Mojave desert and describing Neophaeococcomyces mojavensis, and introducing the new genera and species Taxawa tesnikishii.</title>
        <authorList>
            <person name="Kurbessoian T."/>
            <person name="Stajich J.E."/>
        </authorList>
    </citation>
    <scope>NUCLEOTIDE SEQUENCE</scope>
    <source>
        <strain evidence="1">JES_112</strain>
    </source>
</reference>
<evidence type="ECO:0000313" key="2">
    <source>
        <dbReference type="Proteomes" id="UP001172386"/>
    </source>
</evidence>
<protein>
    <submittedName>
        <fullName evidence="1">Uncharacterized protein</fullName>
    </submittedName>
</protein>
<name>A0ACC3A7W7_9EURO</name>
<gene>
    <name evidence="1" type="ORF">H2198_004836</name>
</gene>
<dbReference type="Proteomes" id="UP001172386">
    <property type="component" value="Unassembled WGS sequence"/>
</dbReference>
<dbReference type="EMBL" id="JAPDRQ010000075">
    <property type="protein sequence ID" value="KAJ9656602.1"/>
    <property type="molecule type" value="Genomic_DNA"/>
</dbReference>
<keyword evidence="2" id="KW-1185">Reference proteome</keyword>
<comment type="caution">
    <text evidence="1">The sequence shown here is derived from an EMBL/GenBank/DDBJ whole genome shotgun (WGS) entry which is preliminary data.</text>
</comment>